<proteinExistence type="inferred from homology"/>
<feature type="transmembrane region" description="Helical" evidence="8">
    <location>
        <begin position="138"/>
        <end position="163"/>
    </location>
</feature>
<gene>
    <name evidence="10" type="ORF">E3T28_01875</name>
</gene>
<dbReference type="Proteomes" id="UP000297853">
    <property type="component" value="Unassembled WGS sequence"/>
</dbReference>
<comment type="subcellular location">
    <subcellularLocation>
        <location evidence="1">Cell inner membrane</location>
        <topology evidence="1">Multi-pass membrane protein</topology>
    </subcellularLocation>
</comment>
<evidence type="ECO:0000256" key="6">
    <source>
        <dbReference type="ARBA" id="ARBA00022989"/>
    </source>
</evidence>
<keyword evidence="4" id="KW-0997">Cell inner membrane</keyword>
<dbReference type="InterPro" id="IPR042094">
    <property type="entry name" value="T2SS_GspF_sf"/>
</dbReference>
<keyword evidence="3" id="KW-1003">Cell membrane</keyword>
<reference evidence="10 11" key="1">
    <citation type="submission" date="2019-03" db="EMBL/GenBank/DDBJ databases">
        <title>Genomics of glacier-inhabiting Cryobacterium strains.</title>
        <authorList>
            <person name="Liu Q."/>
            <person name="Xin Y.-H."/>
        </authorList>
    </citation>
    <scope>NUCLEOTIDE SEQUENCE [LARGE SCALE GENOMIC DNA]</scope>
    <source>
        <strain evidence="10 11">TMT1-23-1</strain>
    </source>
</reference>
<keyword evidence="7 8" id="KW-0472">Membrane</keyword>
<keyword evidence="5 8" id="KW-0812">Transmembrane</keyword>
<comment type="similarity">
    <text evidence="2">Belongs to the GSP F family.</text>
</comment>
<dbReference type="PANTHER" id="PTHR30012">
    <property type="entry name" value="GENERAL SECRETION PATHWAY PROTEIN"/>
    <property type="match status" value="1"/>
</dbReference>
<keyword evidence="6 8" id="KW-1133">Transmembrane helix</keyword>
<dbReference type="Pfam" id="PF00482">
    <property type="entry name" value="T2SSF"/>
    <property type="match status" value="2"/>
</dbReference>
<accession>A0ABY2JIH5</accession>
<dbReference type="EMBL" id="SOGQ01000012">
    <property type="protein sequence ID" value="TFD04808.1"/>
    <property type="molecule type" value="Genomic_DNA"/>
</dbReference>
<feature type="transmembrane region" description="Helical" evidence="8">
    <location>
        <begin position="346"/>
        <end position="371"/>
    </location>
</feature>
<evidence type="ECO:0000256" key="8">
    <source>
        <dbReference type="SAM" id="Phobius"/>
    </source>
</evidence>
<dbReference type="PANTHER" id="PTHR30012:SF7">
    <property type="entry name" value="PROTEIN TRANSPORT PROTEIN HOFC HOMOLOG"/>
    <property type="match status" value="1"/>
</dbReference>
<sequence length="372" mass="39878">MGLSPISISASPEGTGLSREITIPGFSKGVGLKDLAIMSRQMATMIGSGLSLLRALNILAEQTESAALSKLLVLVRDDVESGTSISDALGKHSESFPPIMVNMVRAGETGGFLDGALESIAANFEKEVKLRNTIKSALTYPVIVLLMSLAAVMIMLIFIVPIFEDMFAGAGDKLPLPTMILVYLSRSMTWVGPLLAVVIIAFSVWWKKNKNTDRVRKFVDPLKLKLPVFGPLAKKIAVARFARNFSNMIGAGVPILQALKIVGETSGNWVIENALTEVAESVRQGHSISAPLLNQPVFPPMVTQMIAVGEDAGSLEVMLDKIADFYDDEVQSATEQLTAMIEPLMIAFLGVIIGGMVIALYMPIFGIAGAIE</sequence>
<organism evidence="10 11">
    <name type="scientific">Cryobacterium sinapicolor</name>
    <dbReference type="NCBI Taxonomy" id="1259236"/>
    <lineage>
        <taxon>Bacteria</taxon>
        <taxon>Bacillati</taxon>
        <taxon>Actinomycetota</taxon>
        <taxon>Actinomycetes</taxon>
        <taxon>Micrococcales</taxon>
        <taxon>Microbacteriaceae</taxon>
        <taxon>Cryobacterium</taxon>
    </lineage>
</organism>
<evidence type="ECO:0000313" key="11">
    <source>
        <dbReference type="Proteomes" id="UP000297853"/>
    </source>
</evidence>
<evidence type="ECO:0000313" key="10">
    <source>
        <dbReference type="EMBL" id="TFD04808.1"/>
    </source>
</evidence>
<feature type="domain" description="Type II secretion system protein GspF" evidence="9">
    <location>
        <begin position="39"/>
        <end position="161"/>
    </location>
</feature>
<dbReference type="PRINTS" id="PR00812">
    <property type="entry name" value="BCTERIALGSPF"/>
</dbReference>
<evidence type="ECO:0000259" key="9">
    <source>
        <dbReference type="Pfam" id="PF00482"/>
    </source>
</evidence>
<evidence type="ECO:0000256" key="4">
    <source>
        <dbReference type="ARBA" id="ARBA00022519"/>
    </source>
</evidence>
<protein>
    <submittedName>
        <fullName evidence="10">Type II secretion system F family protein</fullName>
    </submittedName>
</protein>
<name>A0ABY2JIH5_9MICO</name>
<evidence type="ECO:0000256" key="2">
    <source>
        <dbReference type="ARBA" id="ARBA00005745"/>
    </source>
</evidence>
<evidence type="ECO:0000256" key="5">
    <source>
        <dbReference type="ARBA" id="ARBA00022692"/>
    </source>
</evidence>
<dbReference type="Gene3D" id="1.20.81.30">
    <property type="entry name" value="Type II secretion system (T2SS), domain F"/>
    <property type="match status" value="2"/>
</dbReference>
<dbReference type="InterPro" id="IPR018076">
    <property type="entry name" value="T2SS_GspF_dom"/>
</dbReference>
<feature type="transmembrane region" description="Helical" evidence="8">
    <location>
        <begin position="183"/>
        <end position="206"/>
    </location>
</feature>
<evidence type="ECO:0000256" key="7">
    <source>
        <dbReference type="ARBA" id="ARBA00023136"/>
    </source>
</evidence>
<evidence type="ECO:0000256" key="3">
    <source>
        <dbReference type="ARBA" id="ARBA00022475"/>
    </source>
</evidence>
<evidence type="ECO:0000256" key="1">
    <source>
        <dbReference type="ARBA" id="ARBA00004429"/>
    </source>
</evidence>
<keyword evidence="11" id="KW-1185">Reference proteome</keyword>
<dbReference type="InterPro" id="IPR003004">
    <property type="entry name" value="GspF/PilC"/>
</dbReference>
<feature type="domain" description="Type II secretion system protein GspF" evidence="9">
    <location>
        <begin position="241"/>
        <end position="363"/>
    </location>
</feature>
<comment type="caution">
    <text evidence="10">The sequence shown here is derived from an EMBL/GenBank/DDBJ whole genome shotgun (WGS) entry which is preliminary data.</text>
</comment>